<keyword evidence="4" id="KW-0597">Phosphoprotein</keyword>
<dbReference type="InterPro" id="IPR003594">
    <property type="entry name" value="HATPase_dom"/>
</dbReference>
<feature type="compositionally biased region" description="Basic and acidic residues" evidence="10">
    <location>
        <begin position="721"/>
        <end position="732"/>
    </location>
</feature>
<feature type="region of interest" description="Disordered" evidence="10">
    <location>
        <begin position="857"/>
        <end position="1162"/>
    </location>
</feature>
<dbReference type="PROSITE" id="PS50109">
    <property type="entry name" value="HIS_KIN"/>
    <property type="match status" value="1"/>
</dbReference>
<dbReference type="PANTHER" id="PTHR45436:SF5">
    <property type="entry name" value="SENSOR HISTIDINE KINASE TRCS"/>
    <property type="match status" value="1"/>
</dbReference>
<dbReference type="GO" id="GO:0016301">
    <property type="term" value="F:kinase activity"/>
    <property type="evidence" value="ECO:0007669"/>
    <property type="project" value="UniProtKB-KW"/>
</dbReference>
<keyword evidence="7 14" id="KW-0418">Kinase</keyword>
<dbReference type="Proteomes" id="UP001230654">
    <property type="component" value="Unassembled WGS sequence"/>
</dbReference>
<keyword evidence="6 11" id="KW-0812">Transmembrane</keyword>
<dbReference type="RefSeq" id="WP_307165937.1">
    <property type="nucleotide sequence ID" value="NZ_JAUSWV010000002.1"/>
</dbReference>
<feature type="compositionally biased region" description="Polar residues" evidence="10">
    <location>
        <begin position="771"/>
        <end position="781"/>
    </location>
</feature>
<comment type="caution">
    <text evidence="14">The sequence shown here is derived from an EMBL/GenBank/DDBJ whole genome shotgun (WGS) entry which is preliminary data.</text>
</comment>
<feature type="compositionally biased region" description="Low complexity" evidence="10">
    <location>
        <begin position="668"/>
        <end position="700"/>
    </location>
</feature>
<evidence type="ECO:0000256" key="6">
    <source>
        <dbReference type="ARBA" id="ARBA00022692"/>
    </source>
</evidence>
<feature type="compositionally biased region" description="Low complexity" evidence="10">
    <location>
        <begin position="1041"/>
        <end position="1061"/>
    </location>
</feature>
<evidence type="ECO:0000256" key="10">
    <source>
        <dbReference type="SAM" id="MobiDB-lite"/>
    </source>
</evidence>
<dbReference type="Pfam" id="PF02518">
    <property type="entry name" value="HATPase_c"/>
    <property type="match status" value="1"/>
</dbReference>
<comment type="catalytic activity">
    <reaction evidence="1">
        <text>ATP + protein L-histidine = ADP + protein N-phospho-L-histidine.</text>
        <dbReference type="EC" id="2.7.13.3"/>
    </reaction>
</comment>
<name>A0ABU0P063_STRRH</name>
<feature type="transmembrane region" description="Helical" evidence="11">
    <location>
        <begin position="37"/>
        <end position="57"/>
    </location>
</feature>
<evidence type="ECO:0000256" key="3">
    <source>
        <dbReference type="ARBA" id="ARBA00012438"/>
    </source>
</evidence>
<evidence type="ECO:0000256" key="5">
    <source>
        <dbReference type="ARBA" id="ARBA00022679"/>
    </source>
</evidence>
<evidence type="ECO:0000313" key="14">
    <source>
        <dbReference type="EMBL" id="MDQ0584095.1"/>
    </source>
</evidence>
<comment type="subcellular location">
    <subcellularLocation>
        <location evidence="2">Membrane</location>
    </subcellularLocation>
</comment>
<evidence type="ECO:0000256" key="2">
    <source>
        <dbReference type="ARBA" id="ARBA00004370"/>
    </source>
</evidence>
<accession>A0ABU0P063</accession>
<feature type="compositionally biased region" description="Basic and acidic residues" evidence="10">
    <location>
        <begin position="743"/>
        <end position="753"/>
    </location>
</feature>
<feature type="compositionally biased region" description="Basic and acidic residues" evidence="10">
    <location>
        <begin position="922"/>
        <end position="935"/>
    </location>
</feature>
<dbReference type="InterPro" id="IPR050428">
    <property type="entry name" value="TCS_sensor_his_kinase"/>
</dbReference>
<feature type="compositionally biased region" description="Low complexity" evidence="10">
    <location>
        <begin position="754"/>
        <end position="770"/>
    </location>
</feature>
<feature type="compositionally biased region" description="Basic and acidic residues" evidence="10">
    <location>
        <begin position="1105"/>
        <end position="1135"/>
    </location>
</feature>
<dbReference type="PANTHER" id="PTHR45436">
    <property type="entry name" value="SENSOR HISTIDINE KINASE YKOH"/>
    <property type="match status" value="1"/>
</dbReference>
<evidence type="ECO:0000259" key="12">
    <source>
        <dbReference type="PROSITE" id="PS50109"/>
    </source>
</evidence>
<dbReference type="EMBL" id="JAUSWV010000002">
    <property type="protein sequence ID" value="MDQ0584095.1"/>
    <property type="molecule type" value="Genomic_DNA"/>
</dbReference>
<dbReference type="SMART" id="SM00304">
    <property type="entry name" value="HAMP"/>
    <property type="match status" value="1"/>
</dbReference>
<feature type="compositionally biased region" description="Polar residues" evidence="10">
    <location>
        <begin position="796"/>
        <end position="816"/>
    </location>
</feature>
<dbReference type="InterPro" id="IPR005467">
    <property type="entry name" value="His_kinase_dom"/>
</dbReference>
<proteinExistence type="predicted"/>
<evidence type="ECO:0000256" key="4">
    <source>
        <dbReference type="ARBA" id="ARBA00022553"/>
    </source>
</evidence>
<feature type="compositionally biased region" description="Polar residues" evidence="10">
    <location>
        <begin position="936"/>
        <end position="945"/>
    </location>
</feature>
<reference evidence="14 15" key="1">
    <citation type="submission" date="2023-07" db="EMBL/GenBank/DDBJ databases">
        <title>Comparative genomics of wheat-associated soil bacteria to identify genetic determinants of phenazine resistance.</title>
        <authorList>
            <person name="Mouncey N."/>
        </authorList>
    </citation>
    <scope>NUCLEOTIDE SEQUENCE [LARGE SCALE GENOMIC DNA]</scope>
    <source>
        <strain evidence="14 15">B2I6</strain>
    </source>
</reference>
<feature type="domain" description="Histidine kinase" evidence="12">
    <location>
        <begin position="550"/>
        <end position="655"/>
    </location>
</feature>
<dbReference type="InterPro" id="IPR036890">
    <property type="entry name" value="HATPase_C_sf"/>
</dbReference>
<evidence type="ECO:0000313" key="15">
    <source>
        <dbReference type="Proteomes" id="UP001230654"/>
    </source>
</evidence>
<dbReference type="InterPro" id="IPR003660">
    <property type="entry name" value="HAMP_dom"/>
</dbReference>
<dbReference type="Pfam" id="PF00672">
    <property type="entry name" value="HAMP"/>
    <property type="match status" value="1"/>
</dbReference>
<dbReference type="CDD" id="cd06225">
    <property type="entry name" value="HAMP"/>
    <property type="match status" value="1"/>
</dbReference>
<keyword evidence="15" id="KW-1185">Reference proteome</keyword>
<evidence type="ECO:0000256" key="11">
    <source>
        <dbReference type="SAM" id="Phobius"/>
    </source>
</evidence>
<keyword evidence="5" id="KW-0808">Transferase</keyword>
<dbReference type="EC" id="2.7.13.3" evidence="3"/>
<evidence type="ECO:0000256" key="8">
    <source>
        <dbReference type="ARBA" id="ARBA00022989"/>
    </source>
</evidence>
<keyword evidence="8 11" id="KW-1133">Transmembrane helix</keyword>
<evidence type="ECO:0000256" key="7">
    <source>
        <dbReference type="ARBA" id="ARBA00022777"/>
    </source>
</evidence>
<feature type="domain" description="HAMP" evidence="13">
    <location>
        <begin position="363"/>
        <end position="433"/>
    </location>
</feature>
<organism evidence="14 15">
    <name type="scientific">Streptomyces rishiriensis</name>
    <dbReference type="NCBI Taxonomy" id="68264"/>
    <lineage>
        <taxon>Bacteria</taxon>
        <taxon>Bacillati</taxon>
        <taxon>Actinomycetota</taxon>
        <taxon>Actinomycetes</taxon>
        <taxon>Kitasatosporales</taxon>
        <taxon>Streptomycetaceae</taxon>
        <taxon>Streptomyces</taxon>
    </lineage>
</organism>
<dbReference type="Gene3D" id="3.30.565.10">
    <property type="entry name" value="Histidine kinase-like ATPase, C-terminal domain"/>
    <property type="match status" value="1"/>
</dbReference>
<dbReference type="SUPFAM" id="SSF55874">
    <property type="entry name" value="ATPase domain of HSP90 chaperone/DNA topoisomerase II/histidine kinase"/>
    <property type="match status" value="1"/>
</dbReference>
<feature type="region of interest" description="Disordered" evidence="10">
    <location>
        <begin position="667"/>
        <end position="816"/>
    </location>
</feature>
<feature type="compositionally biased region" description="Low complexity" evidence="10">
    <location>
        <begin position="954"/>
        <end position="968"/>
    </location>
</feature>
<feature type="compositionally biased region" description="Basic and acidic residues" evidence="10">
    <location>
        <begin position="1062"/>
        <end position="1071"/>
    </location>
</feature>
<evidence type="ECO:0000256" key="1">
    <source>
        <dbReference type="ARBA" id="ARBA00000085"/>
    </source>
</evidence>
<feature type="compositionally biased region" description="Basic and acidic residues" evidence="10">
    <location>
        <begin position="987"/>
        <end position="998"/>
    </location>
</feature>
<keyword evidence="11" id="KW-0472">Membrane</keyword>
<dbReference type="Gene3D" id="6.10.340.10">
    <property type="match status" value="1"/>
</dbReference>
<sequence length="1162" mass="121479">MSTKEVDASARSRSSAPTSVRRGLRGFADRWPFQRKLNVLVGIPLTVIALLLTYLIVDLVQESNRAEDAAQLVRDSAQVAQLVAQLQDEHQQAILLSVRHEASFDGGTPSTDGYRQAQAAVDAQVRKVVDAFGERLPDTEVQALKEVQGLAGLRATIEQGYLPADNIDPAYSGAADGLIDGLGLDRNAALATTFTGNLLDSLLRADAAHGAFETGVFSARTGDSNALIEFTGAVGSYELFTYQAERFERFANDTQNEEFGGIEHNASQASIGQHYAELAVDPSALQAESKAEIRTAFRAAIASYPDYSAQARNRLKITASLIDQIADRADDTASSAQWRAGLLLTLALLSFALWIAFSILVRRSVVRPVLALTGAAQEVADVAGRELARVADDDAEESGPPRLRELPVTADDEIGELAEAFNNVQTTAAALLERQVLSRRNVAEMFGNVGRRVSNLTTRQLALIDAVERGETDPALLERLYSIDHIAVRLRRNADSLMLLAGIRETVLEAGPTELTNVVRAALGQIEGFQRVQLRAATEAMVEPDIIGDLTLMIAELLENAVSFSPEGSPVEVVVGSDHDGASITVADHGLGMSAERLAEENSRLVRRERLDVVPTKVLGLFVVGALARRWDVDVTLSRTPGGGVTAEVLIPSTLLLTMNELGAVGRPASPGTPSSPAAAALAAPSAPAAGPSPSNSIPSTVPSWATREDDATALPRRVPRRDPSPDEREAEAPLAPATGTDDPTRDTEDPTRDTATTVTATSAATAESGISSRTAETGVSSRIDETGIASRIAESGSSSVTGDIGSPSSGHAAVTVSSDLTGHAAATVSSDLTGHAAATVSSDLTGHAAATVSSELAAETGVSARTAKSGSPADEELPAPHEATVSTGAESGTTGGPAARSYPAGVGIPAPRTAGTTSHARAQDEPGERARTAERTTSAGTGESSHVHATGSHPAARTAQAAPHAHPSGPESGQGRATSGSGDSVRGAEHIVADHGAEPSPLDRATGSGGPLSARAQAGADPFAVGPDGSRPLRRRVRGATLRTTADAAAQQAARQAPRPADADAVRDALEEFEAAVARAHRDTGEHPRPVESHPLATPTPEDPTDRRNDRRPDHRPDVSPERTDRTEPSDGSDRTGPITDPITVRDSTHHQNHLPEGAEQ</sequence>
<dbReference type="PROSITE" id="PS50885">
    <property type="entry name" value="HAMP"/>
    <property type="match status" value="1"/>
</dbReference>
<evidence type="ECO:0000259" key="13">
    <source>
        <dbReference type="PROSITE" id="PS50885"/>
    </source>
</evidence>
<feature type="transmembrane region" description="Helical" evidence="11">
    <location>
        <begin position="342"/>
        <end position="361"/>
    </location>
</feature>
<keyword evidence="9" id="KW-0902">Two-component regulatory system</keyword>
<evidence type="ECO:0000256" key="9">
    <source>
        <dbReference type="ARBA" id="ARBA00023012"/>
    </source>
</evidence>
<dbReference type="SMART" id="SM00387">
    <property type="entry name" value="HATPase_c"/>
    <property type="match status" value="1"/>
</dbReference>
<protein>
    <recommendedName>
        <fullName evidence="3">histidine kinase</fullName>
        <ecNumber evidence="3">2.7.13.3</ecNumber>
    </recommendedName>
</protein>
<feature type="compositionally biased region" description="Basic and acidic residues" evidence="10">
    <location>
        <begin position="1081"/>
        <end position="1093"/>
    </location>
</feature>
<gene>
    <name evidence="14" type="ORF">QF030_006273</name>
</gene>